<reference evidence="5" key="1">
    <citation type="submission" date="2019-09" db="EMBL/GenBank/DDBJ databases">
        <title>Draft genome information of white flower Hibiscus syriacus.</title>
        <authorList>
            <person name="Kim Y.-M."/>
        </authorList>
    </citation>
    <scope>NUCLEOTIDE SEQUENCE [LARGE SCALE GENOMIC DNA]</scope>
    <source>
        <strain evidence="5">YM2019G1</strain>
    </source>
</reference>
<sequence length="1073" mass="119539">MSQFDSLHIFLNESFGRLLSAMDRRWPWKKKSSDNAATLSPAASHGDQDSLQKPKYVQNSVESYSCLTGLENQVKTYEEQVQALENEINDLNEKLSAANSEITAKEDLVKQHTKVAEEAVSGWEKAEAEALELKNHLESVTLSKLTAEDKASHLDDALKECMWQIRNLKEEHEQKLQDVVLSKNKQCEKIKLELEAKIANLDQELLKVEADNDAISRSLQERSSTLIKISEEKSRAEAEIELLKGNIDSCEREINSLRYEIHVLSKELEIRNEEKNMSMRSAEAANKQHKEGVKKIAKLEAECQRLRGLVRKKLPGPAALAQMKLEVESFERDYGDTRFKRSPLRHSTPHLSTVTDFSFDNAQKSHKEHECFAEHILAMEEETKMLKEALAILNSELLASRNLCAKTSSKLQTLEAQLAINNQQRSPSKAIVQIPTEVYSSQIASNPPSMTSLSEYGNQDDISCSESSAIALISGVSQFKKENTTERSNKTDSAMHLDLMDDFLEMEKLASSSNDPSANGAIIISGCTNDKISETVDGDASGEISFKEYEKLHDPSPPTNHIPDADKLSVSKLRARLLQVLQSTSRDADMRKIVEDIKRAVHYASETLNQHYVNDVSDGTCNGQDYLGDGSLTEEKKIPLSPGDKVTFGTMSQELAIAFSHIHDFVRFLGKQARAIDDISSDGKGLNYKIDEFLVTYGKAFSSKVCVDDFVFDLSAVLAKASELRFNVLGYEGNEVEISSPDCIDKVALPEKKVNPKDSSGGSYQNNSARISNPSNPEVPDDGNMALEYQPKQSNEFSFEEFKELKLEKENMATDLSRCAENLEMTNSQLHETKQLLAEAKSQLVNAERSNSLAETQLKCMTESYRSLEKRANELETEVNLLQVKTEALENELQDEKRCHHDAFARCKELEEQLQRKEKCSVCSSAADNDLKSKQEKELAEKLAECQGTIFLLGKQLKAFRPQTDVLGSPYDERSQKGESFDNDDTSTSGINFQDLNQKKMDSVAAASGIGSTNGAESPGQSFSSPSVTEASPSRSEPRPTMSSPSSLSSTPTPEKHSRGFTRFFSSKGKNSH</sequence>
<evidence type="ECO:0000313" key="6">
    <source>
        <dbReference type="Proteomes" id="UP000436088"/>
    </source>
</evidence>
<gene>
    <name evidence="5" type="ORF">F3Y22_tig00110163pilonHSYRG00185</name>
</gene>
<dbReference type="Pfam" id="PF05911">
    <property type="entry name" value="FPP"/>
    <property type="match status" value="1"/>
</dbReference>
<feature type="region of interest" description="Disordered" evidence="4">
    <location>
        <begin position="966"/>
        <end position="1073"/>
    </location>
</feature>
<comment type="similarity">
    <text evidence="1">Belongs to the FPP family.</text>
</comment>
<feature type="compositionally biased region" description="Polar residues" evidence="4">
    <location>
        <begin position="1064"/>
        <end position="1073"/>
    </location>
</feature>
<accession>A0A6A3BI14</accession>
<feature type="compositionally biased region" description="Polar residues" evidence="4">
    <location>
        <begin position="986"/>
        <end position="996"/>
    </location>
</feature>
<evidence type="ECO:0000256" key="1">
    <source>
        <dbReference type="ARBA" id="ARBA00005921"/>
    </source>
</evidence>
<keyword evidence="2 3" id="KW-0175">Coiled coil</keyword>
<name>A0A6A3BI14_HIBSY</name>
<dbReference type="InterPro" id="IPR018247">
    <property type="entry name" value="EF_Hand_1_Ca_BS"/>
</dbReference>
<feature type="compositionally biased region" description="Low complexity" evidence="4">
    <location>
        <begin position="1039"/>
        <end position="1053"/>
    </location>
</feature>
<dbReference type="InterPro" id="IPR008587">
    <property type="entry name" value="FPP_plant"/>
</dbReference>
<dbReference type="Proteomes" id="UP000436088">
    <property type="component" value="Unassembled WGS sequence"/>
</dbReference>
<feature type="coiled-coil region" evidence="3">
    <location>
        <begin position="823"/>
        <end position="892"/>
    </location>
</feature>
<evidence type="ECO:0000256" key="3">
    <source>
        <dbReference type="SAM" id="Coils"/>
    </source>
</evidence>
<feature type="coiled-coil region" evidence="3">
    <location>
        <begin position="67"/>
        <end position="108"/>
    </location>
</feature>
<dbReference type="AlphaFoldDB" id="A0A6A3BI14"/>
<comment type="caution">
    <text evidence="5">The sequence shown here is derived from an EMBL/GenBank/DDBJ whole genome shotgun (WGS) entry which is preliminary data.</text>
</comment>
<protein>
    <submittedName>
        <fullName evidence="5">Filament-like plant protein 4</fullName>
    </submittedName>
</protein>
<dbReference type="OrthoDB" id="1926355at2759"/>
<keyword evidence="6" id="KW-1185">Reference proteome</keyword>
<dbReference type="PANTHER" id="PTHR31580:SF4">
    <property type="entry name" value="FILAMENT-LIKE PLANT PROTEIN 6"/>
    <property type="match status" value="1"/>
</dbReference>
<evidence type="ECO:0000256" key="4">
    <source>
        <dbReference type="SAM" id="MobiDB-lite"/>
    </source>
</evidence>
<evidence type="ECO:0000256" key="2">
    <source>
        <dbReference type="ARBA" id="ARBA00023054"/>
    </source>
</evidence>
<proteinExistence type="inferred from homology"/>
<dbReference type="PANTHER" id="PTHR31580">
    <property type="entry name" value="FILAMENT-LIKE PLANT PROTEIN 4"/>
    <property type="match status" value="1"/>
</dbReference>
<feature type="region of interest" description="Disordered" evidence="4">
    <location>
        <begin position="750"/>
        <end position="785"/>
    </location>
</feature>
<organism evidence="5 6">
    <name type="scientific">Hibiscus syriacus</name>
    <name type="common">Rose of Sharon</name>
    <dbReference type="NCBI Taxonomy" id="106335"/>
    <lineage>
        <taxon>Eukaryota</taxon>
        <taxon>Viridiplantae</taxon>
        <taxon>Streptophyta</taxon>
        <taxon>Embryophyta</taxon>
        <taxon>Tracheophyta</taxon>
        <taxon>Spermatophyta</taxon>
        <taxon>Magnoliopsida</taxon>
        <taxon>eudicotyledons</taxon>
        <taxon>Gunneridae</taxon>
        <taxon>Pentapetalae</taxon>
        <taxon>rosids</taxon>
        <taxon>malvids</taxon>
        <taxon>Malvales</taxon>
        <taxon>Malvaceae</taxon>
        <taxon>Malvoideae</taxon>
        <taxon>Hibiscus</taxon>
    </lineage>
</organism>
<feature type="compositionally biased region" description="Polar residues" evidence="4">
    <location>
        <begin position="757"/>
        <end position="776"/>
    </location>
</feature>
<feature type="coiled-coil region" evidence="3">
    <location>
        <begin position="158"/>
        <end position="302"/>
    </location>
</feature>
<feature type="compositionally biased region" description="Polar residues" evidence="4">
    <location>
        <begin position="1010"/>
        <end position="1035"/>
    </location>
</feature>
<dbReference type="PROSITE" id="PS00018">
    <property type="entry name" value="EF_HAND_1"/>
    <property type="match status" value="1"/>
</dbReference>
<evidence type="ECO:0000313" key="5">
    <source>
        <dbReference type="EMBL" id="KAE8715551.1"/>
    </source>
</evidence>
<feature type="compositionally biased region" description="Basic and acidic residues" evidence="4">
    <location>
        <begin position="971"/>
        <end position="980"/>
    </location>
</feature>
<dbReference type="EMBL" id="VEPZ02000859">
    <property type="protein sequence ID" value="KAE8715551.1"/>
    <property type="molecule type" value="Genomic_DNA"/>
</dbReference>